<comment type="similarity">
    <text evidence="3">Belongs to the CENP-K/MCM22 family.</text>
</comment>
<accession>A0A0N7L9S1</accession>
<dbReference type="GO" id="GO:0005634">
    <property type="term" value="C:nucleus"/>
    <property type="evidence" value="ECO:0007669"/>
    <property type="project" value="UniProtKB-SubCell"/>
</dbReference>
<evidence type="ECO:0000256" key="1">
    <source>
        <dbReference type="ARBA" id="ARBA00004123"/>
    </source>
</evidence>
<evidence type="ECO:0000256" key="5">
    <source>
        <dbReference type="ARBA" id="ARBA00023054"/>
    </source>
</evidence>
<dbReference type="PANTHER" id="PTHR14401:SF6">
    <property type="entry name" value="CENTROMERE PROTEIN K"/>
    <property type="match status" value="1"/>
</dbReference>
<evidence type="ECO:0000256" key="8">
    <source>
        <dbReference type="SAM" id="Coils"/>
    </source>
</evidence>
<evidence type="ECO:0000256" key="4">
    <source>
        <dbReference type="ARBA" id="ARBA00022454"/>
    </source>
</evidence>
<dbReference type="PANTHER" id="PTHR14401">
    <property type="entry name" value="CENTROMERE PROTEIN K"/>
    <property type="match status" value="1"/>
</dbReference>
<dbReference type="EMBL" id="CCYA01000243">
    <property type="protein sequence ID" value="CEH14570.1"/>
    <property type="molecule type" value="Genomic_DNA"/>
</dbReference>
<dbReference type="GO" id="GO:0000775">
    <property type="term" value="C:chromosome, centromeric region"/>
    <property type="evidence" value="ECO:0007669"/>
    <property type="project" value="UniProtKB-SubCell"/>
</dbReference>
<keyword evidence="4" id="KW-0158">Chromosome</keyword>
<dbReference type="InterPro" id="IPR020993">
    <property type="entry name" value="Centromere_CenpK"/>
</dbReference>
<evidence type="ECO:0000256" key="7">
    <source>
        <dbReference type="ARBA" id="ARBA00023328"/>
    </source>
</evidence>
<feature type="coiled-coil region" evidence="8">
    <location>
        <begin position="189"/>
        <end position="237"/>
    </location>
</feature>
<feature type="compositionally biased region" description="Basic and acidic residues" evidence="9">
    <location>
        <begin position="61"/>
        <end position="81"/>
    </location>
</feature>
<comment type="subcellular location">
    <subcellularLocation>
        <location evidence="2">Chromosome</location>
        <location evidence="2">Centromere</location>
    </subcellularLocation>
    <subcellularLocation>
        <location evidence="1">Nucleus</location>
    </subcellularLocation>
</comment>
<keyword evidence="7" id="KW-0137">Centromere</keyword>
<name>A0A0N7L9S1_9BASI</name>
<evidence type="ECO:0000256" key="3">
    <source>
        <dbReference type="ARBA" id="ARBA00005795"/>
    </source>
</evidence>
<keyword evidence="6" id="KW-0539">Nucleus</keyword>
<sequence>MLGQHLQAASSSSGKGTDSTFASLTALLADPNLSIDVRLVERLQVAALQEAVRRQVTNRNSNEEVGRAGSKKEEDAEKDPYTRELLQALQEEKSRNDVEWERIREGLTRLGKVDPSEVGMDDEEDVWGASMDDSAVERRQEKSLRDKELQVDMLDAEIKALEAEMSVLPTSTTTLAQTIDLRKDLYASINQFDDALMELRARVERERQSCDSDRKLLSDLQAVSQGLERRIATEKEKAILLTPEEISDNLRNKITRVEADLSLLLNTLISTSNGLFTEANARMGAQLRALLDTLMNKAWDTPADPYVDVNRRFAPPLVAFLVRANIALEHPNDSRRLRLANFQLPAGTLS</sequence>
<dbReference type="Proteomes" id="UP000054845">
    <property type="component" value="Unassembled WGS sequence"/>
</dbReference>
<evidence type="ECO:0000256" key="9">
    <source>
        <dbReference type="SAM" id="MobiDB-lite"/>
    </source>
</evidence>
<evidence type="ECO:0000313" key="11">
    <source>
        <dbReference type="Proteomes" id="UP000054845"/>
    </source>
</evidence>
<proteinExistence type="inferred from homology"/>
<dbReference type="AlphaFoldDB" id="A0A0N7L9S1"/>
<keyword evidence="5 8" id="KW-0175">Coiled coil</keyword>
<evidence type="ECO:0000256" key="2">
    <source>
        <dbReference type="ARBA" id="ARBA00004584"/>
    </source>
</evidence>
<dbReference type="Pfam" id="PF11802">
    <property type="entry name" value="CENP-K"/>
    <property type="match status" value="1"/>
</dbReference>
<reference evidence="10 11" key="1">
    <citation type="submission" date="2014-09" db="EMBL/GenBank/DDBJ databases">
        <authorList>
            <person name="Magalhaes I.L.F."/>
            <person name="Oliveira U."/>
            <person name="Santos F.R."/>
            <person name="Vidigal T.H.D.A."/>
            <person name="Brescovit A.D."/>
            <person name="Santos A.J."/>
        </authorList>
    </citation>
    <scope>NUCLEOTIDE SEQUENCE [LARGE SCALE GENOMIC DNA]</scope>
</reference>
<evidence type="ECO:0000313" key="10">
    <source>
        <dbReference type="EMBL" id="CEH14570.1"/>
    </source>
</evidence>
<evidence type="ECO:0008006" key="12">
    <source>
        <dbReference type="Google" id="ProtNLM"/>
    </source>
</evidence>
<feature type="region of interest" description="Disordered" evidence="9">
    <location>
        <begin position="58"/>
        <end position="81"/>
    </location>
</feature>
<dbReference type="GO" id="GO:0000070">
    <property type="term" value="P:mitotic sister chromatid segregation"/>
    <property type="evidence" value="ECO:0007669"/>
    <property type="project" value="TreeGrafter"/>
</dbReference>
<dbReference type="OrthoDB" id="9445768at2759"/>
<organism evidence="10 11">
    <name type="scientific">Ceraceosorus bombacis</name>
    <dbReference type="NCBI Taxonomy" id="401625"/>
    <lineage>
        <taxon>Eukaryota</taxon>
        <taxon>Fungi</taxon>
        <taxon>Dikarya</taxon>
        <taxon>Basidiomycota</taxon>
        <taxon>Ustilaginomycotina</taxon>
        <taxon>Exobasidiomycetes</taxon>
        <taxon>Ceraceosorales</taxon>
        <taxon>Ceraceosoraceae</taxon>
        <taxon>Ceraceosorus</taxon>
    </lineage>
</organism>
<dbReference type="GO" id="GO:0051382">
    <property type="term" value="P:kinetochore assembly"/>
    <property type="evidence" value="ECO:0007669"/>
    <property type="project" value="InterPro"/>
</dbReference>
<keyword evidence="11" id="KW-1185">Reference proteome</keyword>
<evidence type="ECO:0000256" key="6">
    <source>
        <dbReference type="ARBA" id="ARBA00023242"/>
    </source>
</evidence>
<protein>
    <recommendedName>
        <fullName evidence="12">Centromere protein Cenp-K</fullName>
    </recommendedName>
</protein>